<dbReference type="OrthoDB" id="101122at2"/>
<evidence type="ECO:0000313" key="4">
    <source>
        <dbReference type="Proteomes" id="UP000215002"/>
    </source>
</evidence>
<protein>
    <submittedName>
        <fullName evidence="3">Ig family protein</fullName>
    </submittedName>
</protein>
<dbReference type="PROSITE" id="PS51257">
    <property type="entry name" value="PROKAR_LIPOPROTEIN"/>
    <property type="match status" value="1"/>
</dbReference>
<dbReference type="GO" id="GO:0005509">
    <property type="term" value="F:calcium ion binding"/>
    <property type="evidence" value="ECO:0007669"/>
    <property type="project" value="InterPro"/>
</dbReference>
<dbReference type="NCBIfam" id="TIGR04183">
    <property type="entry name" value="Por_Secre_tail"/>
    <property type="match status" value="1"/>
</dbReference>
<dbReference type="InterPro" id="IPR015919">
    <property type="entry name" value="Cadherin-like_sf"/>
</dbReference>
<dbReference type="GO" id="GO:0016020">
    <property type="term" value="C:membrane"/>
    <property type="evidence" value="ECO:0007669"/>
    <property type="project" value="InterPro"/>
</dbReference>
<dbReference type="InterPro" id="IPR011042">
    <property type="entry name" value="6-blade_b-propeller_TolB-like"/>
</dbReference>
<sequence length="1338" mass="138909">MKKLLIFVIIFAGVLLSCNVLFAQTTAPSITYSQSTYVYTVGTSIGTLTPINANAPAGFVPAAIYGQVTTLAGSTTGASGFTNATGTSALFNDPEAIVNDPAGNLYVVEFNNNVVRKITPGGVVTTFAGSGANTSTDGTGTGASFFGPNAITIDPTGTILYVGDNTGIRKIVISTQVVTTLAGGGTVTGSANGTGSAAQFNNPAGFAFDAAGNLYVADRFNNEIRKVTMAGVVTTFAGSTTAGNVDATGTSARFNNPYSLVNDGAGNFIEVDRVNSTVRKINISTAAVTTIYGNGTAGYLDGSGTSTKFNNPKTVVRDGGGNLYIADNANNDIRLITPAGVVSTLTGSTSQTAGLTDGTGTAATFNGPFGETIISSGSDEGNMYVVDQNGNNIRKVSLNGYTISQPLPAGLTFDPTTGVISGTPTASIPATNYTITAHNYWGSSSFTINFTINCIANPTVNITQQVTCGGAATGSVTASSTNATGYSLDGGTNQASGTFTNIAPGIHSITATCGSCTTGATSFTINGGVYTWTGTTSTDVTVGTNWSGGVAPVLDGTASISVPNAASGKYPALTASASVYSLNITGTTAKFNLNGNTINVGCNIVNSTTGGVIDWNSINASAINWNGSSAAQTYTGNATLLTAKLGNMTVNNSAAGTVTIKGGPVDIYNILTITKGNLVVDNVNSGVLTLKSTSGQTAAVAPIISPYTITGTVKVERFITGGAGYRGYRLISSPVSGGTDSYGNKIYSLDYIVNSTYVSGNGFTATSTSKTGNPCFYLYRENMAPLYTSFLNSNNRGIRSIPSSTSFLIDIDGGPFNIPVGDGVMYFFRGGTGTVNAFVTASTPVAATVTASGTLTQGNVQVANWYTPSTTALGYTVVAGATGTPAGNSAIRGLNLIGNPYASPIDWSTFSSSNPSNAIYGPNINPIIYQLKPGTNTYGSYNATTGALLNNGSNIIASGQGFFVQANNLGTPGLKFTENAKAVSQTSPFTYLAGASTNNSPYSKYMILNMAMDSATKSEVLIGFNPGSWMKYNQIEDDRYLSGQSAPVAMWLTSSDSITLVSKWMPFPKVTHADTAFLSVRAASSGQYTINRSDLTAIPALYQIWLIDKYKKDSLDLRHNDKYVFNVDLNDAGSFGGKRFMVVTRQDPALGVHLLDFTGTKAKGGAQIAWKTENEDDYTGFTVERSTDNGITFKAIGGFSSNSMGTYSLLDKTPPDGADYYRLKIQLVDSSIVYSKVVKLMYGNLSNTKINNAINIYPNPAKTIVNLSIDPVDAGSLSKNTVYSITVISNTGYVVKTATTTSQHWQADVSTLVSGNYIIQVLNNDNKTLIGKGTFIKL</sequence>
<dbReference type="KEGG" id="muc:MuYL_0553"/>
<evidence type="ECO:0000259" key="2">
    <source>
        <dbReference type="Pfam" id="PF18962"/>
    </source>
</evidence>
<dbReference type="Gene3D" id="2.120.10.30">
    <property type="entry name" value="TolB, C-terminal domain"/>
    <property type="match status" value="4"/>
</dbReference>
<dbReference type="SUPFAM" id="SSF49313">
    <property type="entry name" value="Cadherin-like"/>
    <property type="match status" value="1"/>
</dbReference>
<evidence type="ECO:0000256" key="1">
    <source>
        <dbReference type="SAM" id="SignalP"/>
    </source>
</evidence>
<dbReference type="Proteomes" id="UP000215002">
    <property type="component" value="Chromosome"/>
</dbReference>
<reference evidence="3 4" key="1">
    <citation type="submission" date="2017-08" db="EMBL/GenBank/DDBJ databases">
        <title>Complete genome sequence of Mucilaginibacter sp. strain BJC16-A31.</title>
        <authorList>
            <consortium name="Henan University of Science and Technology"/>
            <person name="You X."/>
        </authorList>
    </citation>
    <scope>NUCLEOTIDE SEQUENCE [LARGE SCALE GENOMIC DNA]</scope>
    <source>
        <strain evidence="3 4">BJC16-A31</strain>
    </source>
</reference>
<evidence type="ECO:0000313" key="3">
    <source>
        <dbReference type="EMBL" id="ASU32456.1"/>
    </source>
</evidence>
<proteinExistence type="predicted"/>
<feature type="domain" description="Secretion system C-terminal sorting" evidence="2">
    <location>
        <begin position="1256"/>
        <end position="1328"/>
    </location>
</feature>
<gene>
    <name evidence="3" type="ORF">MuYL_0553</name>
</gene>
<keyword evidence="4" id="KW-1185">Reference proteome</keyword>
<dbReference type="PANTHER" id="PTHR13833">
    <property type="match status" value="1"/>
</dbReference>
<dbReference type="SUPFAM" id="SSF101898">
    <property type="entry name" value="NHL repeat"/>
    <property type="match status" value="1"/>
</dbReference>
<dbReference type="Pfam" id="PF18962">
    <property type="entry name" value="Por_Secre_tail"/>
    <property type="match status" value="1"/>
</dbReference>
<organism evidence="3 4">
    <name type="scientific">Mucilaginibacter xinganensis</name>
    <dbReference type="NCBI Taxonomy" id="1234841"/>
    <lineage>
        <taxon>Bacteria</taxon>
        <taxon>Pseudomonadati</taxon>
        <taxon>Bacteroidota</taxon>
        <taxon>Sphingobacteriia</taxon>
        <taxon>Sphingobacteriales</taxon>
        <taxon>Sphingobacteriaceae</taxon>
        <taxon>Mucilaginibacter</taxon>
    </lineage>
</organism>
<dbReference type="RefSeq" id="WP_094569043.1">
    <property type="nucleotide sequence ID" value="NZ_CP022743.1"/>
</dbReference>
<keyword evidence="1" id="KW-0732">Signal</keyword>
<dbReference type="EMBL" id="CP022743">
    <property type="protein sequence ID" value="ASU32456.1"/>
    <property type="molecule type" value="Genomic_DNA"/>
</dbReference>
<dbReference type="PANTHER" id="PTHR13833:SF71">
    <property type="entry name" value="NHL DOMAIN-CONTAINING PROTEIN"/>
    <property type="match status" value="1"/>
</dbReference>
<feature type="chain" id="PRO_5012013614" evidence="1">
    <location>
        <begin position="24"/>
        <end position="1338"/>
    </location>
</feature>
<accession>A0A223NRM5</accession>
<name>A0A223NRM5_9SPHI</name>
<dbReference type="InterPro" id="IPR026444">
    <property type="entry name" value="Secre_tail"/>
</dbReference>
<dbReference type="CDD" id="cd14953">
    <property type="entry name" value="NHL_like_1"/>
    <property type="match status" value="1"/>
</dbReference>
<feature type="signal peptide" evidence="1">
    <location>
        <begin position="1"/>
        <end position="23"/>
    </location>
</feature>